<sequence>MRRAELFWKKYSDLLRIESLPYLLAYIAASFILTKAFFSRWELSCIAAIGVFPVFLRKLRRYLSERRQHRTETEFYLMLRQVSMSLSSGATLENAVRETILADRKQYKVIGSELERVCRMLKNNYPAEQAFRVFARRCGNREILAFSEVLSAGIPAGINLAQLIRYLSSAFRLKADTEQEIKRLLNAPRYNNRIITAMPAFCVLLFRQLAPSYLEPLYHGAGRIVMAAVFLLLIIAWWLGDRLSDVRY</sequence>
<feature type="transmembrane region" description="Helical" evidence="6">
    <location>
        <begin position="20"/>
        <end position="37"/>
    </location>
</feature>
<gene>
    <name evidence="8" type="ORF">IAD50_01545</name>
</gene>
<keyword evidence="2" id="KW-1003">Cell membrane</keyword>
<dbReference type="GO" id="GO:0005886">
    <property type="term" value="C:plasma membrane"/>
    <property type="evidence" value="ECO:0007669"/>
    <property type="project" value="UniProtKB-SubCell"/>
</dbReference>
<feature type="transmembrane region" description="Helical" evidence="6">
    <location>
        <begin position="221"/>
        <end position="240"/>
    </location>
</feature>
<reference evidence="8" key="1">
    <citation type="submission" date="2020-10" db="EMBL/GenBank/DDBJ databases">
        <authorList>
            <person name="Gilroy R."/>
        </authorList>
    </citation>
    <scope>NUCLEOTIDE SEQUENCE</scope>
    <source>
        <strain evidence="8">CHK195-4489</strain>
    </source>
</reference>
<evidence type="ECO:0000256" key="6">
    <source>
        <dbReference type="SAM" id="Phobius"/>
    </source>
</evidence>
<evidence type="ECO:0000313" key="8">
    <source>
        <dbReference type="EMBL" id="HIU28962.1"/>
    </source>
</evidence>
<feature type="transmembrane region" description="Helical" evidence="6">
    <location>
        <begin position="43"/>
        <end position="60"/>
    </location>
</feature>
<dbReference type="EMBL" id="DVMM01000030">
    <property type="protein sequence ID" value="HIU28962.1"/>
    <property type="molecule type" value="Genomic_DNA"/>
</dbReference>
<dbReference type="InterPro" id="IPR018076">
    <property type="entry name" value="T2SS_GspF_dom"/>
</dbReference>
<comment type="caution">
    <text evidence="8">The sequence shown here is derived from an EMBL/GenBank/DDBJ whole genome shotgun (WGS) entry which is preliminary data.</text>
</comment>
<protein>
    <submittedName>
        <fullName evidence="8">Type II secretion system F family protein</fullName>
    </submittedName>
</protein>
<evidence type="ECO:0000256" key="2">
    <source>
        <dbReference type="ARBA" id="ARBA00022475"/>
    </source>
</evidence>
<keyword evidence="5 6" id="KW-0472">Membrane</keyword>
<dbReference type="AlphaFoldDB" id="A0A9D1I755"/>
<name>A0A9D1I755_9CLOT</name>
<comment type="subcellular location">
    <subcellularLocation>
        <location evidence="1">Cell membrane</location>
        <topology evidence="1">Multi-pass membrane protein</topology>
    </subcellularLocation>
</comment>
<feature type="transmembrane region" description="Helical" evidence="6">
    <location>
        <begin position="190"/>
        <end position="209"/>
    </location>
</feature>
<evidence type="ECO:0000313" key="9">
    <source>
        <dbReference type="Proteomes" id="UP000824089"/>
    </source>
</evidence>
<evidence type="ECO:0000256" key="1">
    <source>
        <dbReference type="ARBA" id="ARBA00004651"/>
    </source>
</evidence>
<organism evidence="8 9">
    <name type="scientific">Candidatus Egerieisoma faecipullorum</name>
    <dbReference type="NCBI Taxonomy" id="2840963"/>
    <lineage>
        <taxon>Bacteria</taxon>
        <taxon>Bacillati</taxon>
        <taxon>Bacillota</taxon>
        <taxon>Clostridia</taxon>
        <taxon>Eubacteriales</taxon>
        <taxon>Clostridiaceae</taxon>
        <taxon>Clostridiaceae incertae sedis</taxon>
        <taxon>Candidatus Egerieisoma</taxon>
    </lineage>
</organism>
<keyword evidence="3 6" id="KW-0812">Transmembrane</keyword>
<dbReference type="PANTHER" id="PTHR35007">
    <property type="entry name" value="INTEGRAL MEMBRANE PROTEIN-RELATED"/>
    <property type="match status" value="1"/>
</dbReference>
<dbReference type="Proteomes" id="UP000824089">
    <property type="component" value="Unassembled WGS sequence"/>
</dbReference>
<reference evidence="8" key="2">
    <citation type="journal article" date="2021" name="PeerJ">
        <title>Extensive microbial diversity within the chicken gut microbiome revealed by metagenomics and culture.</title>
        <authorList>
            <person name="Gilroy R."/>
            <person name="Ravi A."/>
            <person name="Getino M."/>
            <person name="Pursley I."/>
            <person name="Horton D.L."/>
            <person name="Alikhan N.F."/>
            <person name="Baker D."/>
            <person name="Gharbi K."/>
            <person name="Hall N."/>
            <person name="Watson M."/>
            <person name="Adriaenssens E.M."/>
            <person name="Foster-Nyarko E."/>
            <person name="Jarju S."/>
            <person name="Secka A."/>
            <person name="Antonio M."/>
            <person name="Oren A."/>
            <person name="Chaudhuri R.R."/>
            <person name="La Ragione R."/>
            <person name="Hildebrand F."/>
            <person name="Pallen M.J."/>
        </authorList>
    </citation>
    <scope>NUCLEOTIDE SEQUENCE</scope>
    <source>
        <strain evidence="8">CHK195-4489</strain>
    </source>
</reference>
<dbReference type="Pfam" id="PF00482">
    <property type="entry name" value="T2SSF"/>
    <property type="match status" value="1"/>
</dbReference>
<evidence type="ECO:0000256" key="3">
    <source>
        <dbReference type="ARBA" id="ARBA00022692"/>
    </source>
</evidence>
<feature type="domain" description="Type II secretion system protein GspF" evidence="7">
    <location>
        <begin position="79"/>
        <end position="190"/>
    </location>
</feature>
<evidence type="ECO:0000256" key="5">
    <source>
        <dbReference type="ARBA" id="ARBA00023136"/>
    </source>
</evidence>
<proteinExistence type="predicted"/>
<evidence type="ECO:0000259" key="7">
    <source>
        <dbReference type="Pfam" id="PF00482"/>
    </source>
</evidence>
<evidence type="ECO:0000256" key="4">
    <source>
        <dbReference type="ARBA" id="ARBA00022989"/>
    </source>
</evidence>
<dbReference type="PANTHER" id="PTHR35007:SF2">
    <property type="entry name" value="PILUS ASSEMBLE PROTEIN"/>
    <property type="match status" value="1"/>
</dbReference>
<accession>A0A9D1I755</accession>
<keyword evidence="4 6" id="KW-1133">Transmembrane helix</keyword>